<feature type="coiled-coil region" evidence="1">
    <location>
        <begin position="191"/>
        <end position="375"/>
    </location>
</feature>
<keyword evidence="4" id="KW-1185">Reference proteome</keyword>
<gene>
    <name evidence="3" type="ORF">E3N88_30696</name>
</gene>
<dbReference type="AlphaFoldDB" id="A0A5N6MN53"/>
<evidence type="ECO:0000256" key="2">
    <source>
        <dbReference type="SAM" id="MobiDB-lite"/>
    </source>
</evidence>
<dbReference type="OrthoDB" id="10255522at2759"/>
<feature type="region of interest" description="Disordered" evidence="2">
    <location>
        <begin position="15"/>
        <end position="60"/>
    </location>
</feature>
<reference evidence="3 4" key="1">
    <citation type="submission" date="2019-05" db="EMBL/GenBank/DDBJ databases">
        <title>Mikania micrantha, genome provides insights into the molecular mechanism of rapid growth.</title>
        <authorList>
            <person name="Liu B."/>
        </authorList>
    </citation>
    <scope>NUCLEOTIDE SEQUENCE [LARGE SCALE GENOMIC DNA]</scope>
    <source>
        <strain evidence="3">NLD-2019</strain>
        <tissue evidence="3">Leaf</tissue>
    </source>
</reference>
<keyword evidence="1" id="KW-0175">Coiled coil</keyword>
<evidence type="ECO:0000313" key="4">
    <source>
        <dbReference type="Proteomes" id="UP000326396"/>
    </source>
</evidence>
<dbReference type="EMBL" id="SZYD01000015">
    <property type="protein sequence ID" value="KAD3641472.1"/>
    <property type="molecule type" value="Genomic_DNA"/>
</dbReference>
<sequence length="589" mass="68793">MCSLYEDLRGVKKKCNNEEDKEDIESTSSSYSLSMESAAYYSPGSGSKTPNVDQPKVTTTDGQRIISENSCYSLEALGLKSPYKEDERGGTAEKLMKVTDNLRDCLVEKENNKSPSKMKALEDRIIALKLEVETLNCQKSEHEREYKGRHDEFHRRLKDTSGLQLEFAFKVKEGEILKKLDECEKFFNGKIKESMDLINKLETEVNSLRSLNKNFSHEEVQEMVSLRIQNQESEIKLNKQIKEASESLEMLKSLTEKLNQKTANEEGLVKERDVLKEQVKDLELKIEKLNDENNLSKYENENQRTISELQEKLQQKDGHISTLESEIEDVKREMKSLEQKFKSLEIDKLELEGKNDILAATLEEREMQLNKLSQEAYSSFRTPVRKMGEMVDEFRKKSEDGIRILSRRIRVAEQLHNETREWYKKTREKNEQDRKDSELALHSIKNMISTVSDTLSVSETFGLRFVEFCEAFTNRVSKVSCEINFVKDWMRRKNGALVQVKKDFDELVVQLDDKENEILGSRQKVLKLESKLRDLEKIVKEDDETLIVLKEEKREAIRQLCVWIDYHRGRSDFFKKAFFELLARHQRPG</sequence>
<dbReference type="GO" id="GO:0005856">
    <property type="term" value="C:cytoskeleton"/>
    <property type="evidence" value="ECO:0007669"/>
    <property type="project" value="TreeGrafter"/>
</dbReference>
<comment type="caution">
    <text evidence="3">The sequence shown here is derived from an EMBL/GenBank/DDBJ whole genome shotgun (WGS) entry which is preliminary data.</text>
</comment>
<evidence type="ECO:0000313" key="3">
    <source>
        <dbReference type="EMBL" id="KAD3641472.1"/>
    </source>
</evidence>
<dbReference type="GO" id="GO:0005200">
    <property type="term" value="F:structural constituent of cytoskeleton"/>
    <property type="evidence" value="ECO:0007669"/>
    <property type="project" value="TreeGrafter"/>
</dbReference>
<feature type="compositionally biased region" description="Low complexity" evidence="2">
    <location>
        <begin position="26"/>
        <end position="42"/>
    </location>
</feature>
<feature type="coiled-coil region" evidence="1">
    <location>
        <begin position="497"/>
        <end position="552"/>
    </location>
</feature>
<feature type="compositionally biased region" description="Polar residues" evidence="2">
    <location>
        <begin position="44"/>
        <end position="60"/>
    </location>
</feature>
<evidence type="ECO:0000256" key="1">
    <source>
        <dbReference type="SAM" id="Coils"/>
    </source>
</evidence>
<organism evidence="3 4">
    <name type="scientific">Mikania micrantha</name>
    <name type="common">bitter vine</name>
    <dbReference type="NCBI Taxonomy" id="192012"/>
    <lineage>
        <taxon>Eukaryota</taxon>
        <taxon>Viridiplantae</taxon>
        <taxon>Streptophyta</taxon>
        <taxon>Embryophyta</taxon>
        <taxon>Tracheophyta</taxon>
        <taxon>Spermatophyta</taxon>
        <taxon>Magnoliopsida</taxon>
        <taxon>eudicotyledons</taxon>
        <taxon>Gunneridae</taxon>
        <taxon>Pentapetalae</taxon>
        <taxon>asterids</taxon>
        <taxon>campanulids</taxon>
        <taxon>Asterales</taxon>
        <taxon>Asteraceae</taxon>
        <taxon>Asteroideae</taxon>
        <taxon>Heliantheae alliance</taxon>
        <taxon>Eupatorieae</taxon>
        <taxon>Mikania</taxon>
    </lineage>
</organism>
<dbReference type="PANTHER" id="PTHR47357:SF4">
    <property type="entry name" value="MYOSIN HEAVY CHAIN-LIKE PROTEIN"/>
    <property type="match status" value="1"/>
</dbReference>
<accession>A0A5N6MN53</accession>
<name>A0A5N6MN53_9ASTR</name>
<dbReference type="Proteomes" id="UP000326396">
    <property type="component" value="Linkage Group LG5"/>
</dbReference>
<dbReference type="PANTHER" id="PTHR47357">
    <property type="entry name" value="COP1-INTERACTIVE PROTEIN 1"/>
    <property type="match status" value="1"/>
</dbReference>
<feature type="coiled-coil region" evidence="1">
    <location>
        <begin position="118"/>
        <end position="145"/>
    </location>
</feature>
<protein>
    <recommendedName>
        <fullName evidence="5">NAB domain-containing protein</fullName>
    </recommendedName>
</protein>
<evidence type="ECO:0008006" key="5">
    <source>
        <dbReference type="Google" id="ProtNLM"/>
    </source>
</evidence>
<proteinExistence type="predicted"/>